<dbReference type="SUPFAM" id="SSF48264">
    <property type="entry name" value="Cytochrome P450"/>
    <property type="match status" value="1"/>
</dbReference>
<reference evidence="8 9" key="1">
    <citation type="submission" date="2020-10" db="EMBL/GenBank/DDBJ databases">
        <title>Identification of Nocardia species via Next-generation sequencing and recognition of intraspecies genetic diversity.</title>
        <authorList>
            <person name="Li P."/>
            <person name="Li P."/>
            <person name="Lu B."/>
        </authorList>
    </citation>
    <scope>NUCLEOTIDE SEQUENCE [LARGE SCALE GENOMIC DNA]</scope>
    <source>
        <strain evidence="8 9">BJ06-0157</strain>
    </source>
</reference>
<dbReference type="PANTHER" id="PTHR46696:SF1">
    <property type="entry name" value="CYTOCHROME P450 YJIB-RELATED"/>
    <property type="match status" value="1"/>
</dbReference>
<dbReference type="InterPro" id="IPR017972">
    <property type="entry name" value="Cyt_P450_CS"/>
</dbReference>
<name>A0ABS0CQJ8_9NOCA</name>
<dbReference type="InterPro" id="IPR036396">
    <property type="entry name" value="Cyt_P450_sf"/>
</dbReference>
<accession>A0ABS0CQJ8</accession>
<evidence type="ECO:0000313" key="8">
    <source>
        <dbReference type="EMBL" id="MBF6298906.1"/>
    </source>
</evidence>
<dbReference type="PRINTS" id="PR00359">
    <property type="entry name" value="BP450"/>
</dbReference>
<evidence type="ECO:0000256" key="5">
    <source>
        <dbReference type="ARBA" id="ARBA00023004"/>
    </source>
</evidence>
<dbReference type="PROSITE" id="PS00086">
    <property type="entry name" value="CYTOCHROME_P450"/>
    <property type="match status" value="1"/>
</dbReference>
<dbReference type="Gene3D" id="1.10.630.10">
    <property type="entry name" value="Cytochrome P450"/>
    <property type="match status" value="1"/>
</dbReference>
<dbReference type="EMBL" id="JADLQX010000010">
    <property type="protein sequence ID" value="MBF6298906.1"/>
    <property type="molecule type" value="Genomic_DNA"/>
</dbReference>
<protein>
    <submittedName>
        <fullName evidence="8">Cytochrome P450</fullName>
    </submittedName>
</protein>
<comment type="caution">
    <text evidence="8">The sequence shown here is derived from an EMBL/GenBank/DDBJ whole genome shotgun (WGS) entry which is preliminary data.</text>
</comment>
<keyword evidence="2 7" id="KW-0349">Heme</keyword>
<dbReference type="InterPro" id="IPR002397">
    <property type="entry name" value="Cyt_P450_B"/>
</dbReference>
<gene>
    <name evidence="8" type="ORF">IU459_15335</name>
</gene>
<dbReference type="Proteomes" id="UP000702209">
    <property type="component" value="Unassembled WGS sequence"/>
</dbReference>
<evidence type="ECO:0000313" key="9">
    <source>
        <dbReference type="Proteomes" id="UP000702209"/>
    </source>
</evidence>
<keyword evidence="4 7" id="KW-0560">Oxidoreductase</keyword>
<sequence length="406" mass="43594">MNTATPTDVTFDAFDPSERADPYPAYQRVREAAPLFPYALGDVPVTLITRYEECAAILTGADWGHGYAAGISPFRDTTAAIPGSFVRMDPPEHGRYRKLVAKAFTPRLMAEMVPAGQVVREIIDTALERGELDVLNDLAVPLAVAMVPVRLLGADPADGAKFREWQLAIARGSDPDSLLAPEDVAARGAAAMECMGYFARLVQQKKANPTADLLSALVAASADGDQLAEPEVIGMALLTLVAGMETSINLIGNGMLAVLRNPDQLARLRDNPELIAPALDEMLRYDAPTQFTIRVALADTTVGEHQFRRGDGVVVLTASASRDERVYPDADTFDVTRYAGNRPARKHLGFSLGIHYCVGAPLARIEAEAAVGALLARAPKLALATDAIEYRPSLIHRGILSLPVTL</sequence>
<dbReference type="PANTHER" id="PTHR46696">
    <property type="entry name" value="P450, PUTATIVE (EUROFUNG)-RELATED"/>
    <property type="match status" value="1"/>
</dbReference>
<evidence type="ECO:0000256" key="6">
    <source>
        <dbReference type="ARBA" id="ARBA00023033"/>
    </source>
</evidence>
<dbReference type="Pfam" id="PF00067">
    <property type="entry name" value="p450"/>
    <property type="match status" value="1"/>
</dbReference>
<dbReference type="InterPro" id="IPR001128">
    <property type="entry name" value="Cyt_P450"/>
</dbReference>
<keyword evidence="5 7" id="KW-0408">Iron</keyword>
<evidence type="ECO:0000256" key="1">
    <source>
        <dbReference type="ARBA" id="ARBA00010617"/>
    </source>
</evidence>
<evidence type="ECO:0000256" key="7">
    <source>
        <dbReference type="RuleBase" id="RU000461"/>
    </source>
</evidence>
<keyword evidence="3 7" id="KW-0479">Metal-binding</keyword>
<keyword evidence="9" id="KW-1185">Reference proteome</keyword>
<dbReference type="CDD" id="cd20625">
    <property type="entry name" value="CYP164-like"/>
    <property type="match status" value="1"/>
</dbReference>
<comment type="similarity">
    <text evidence="1 7">Belongs to the cytochrome P450 family.</text>
</comment>
<evidence type="ECO:0000256" key="3">
    <source>
        <dbReference type="ARBA" id="ARBA00022723"/>
    </source>
</evidence>
<proteinExistence type="inferred from homology"/>
<keyword evidence="6 7" id="KW-0503">Monooxygenase</keyword>
<dbReference type="RefSeq" id="WP_195130197.1">
    <property type="nucleotide sequence ID" value="NZ_JADLQX010000010.1"/>
</dbReference>
<organism evidence="8 9">
    <name type="scientific">Nocardia amamiensis</name>
    <dbReference type="NCBI Taxonomy" id="404578"/>
    <lineage>
        <taxon>Bacteria</taxon>
        <taxon>Bacillati</taxon>
        <taxon>Actinomycetota</taxon>
        <taxon>Actinomycetes</taxon>
        <taxon>Mycobacteriales</taxon>
        <taxon>Nocardiaceae</taxon>
        <taxon>Nocardia</taxon>
    </lineage>
</organism>
<evidence type="ECO:0000256" key="2">
    <source>
        <dbReference type="ARBA" id="ARBA00022617"/>
    </source>
</evidence>
<evidence type="ECO:0000256" key="4">
    <source>
        <dbReference type="ARBA" id="ARBA00023002"/>
    </source>
</evidence>